<name>A0A9N8L6E5_CHRIL</name>
<evidence type="ECO:0000313" key="2">
    <source>
        <dbReference type="EMBL" id="CAD0207006.1"/>
    </source>
</evidence>
<reference evidence="2" key="1">
    <citation type="submission" date="2021-12" db="EMBL/GenBank/DDBJ databases">
        <authorList>
            <person name="King R."/>
        </authorList>
    </citation>
    <scope>NUCLEOTIDE SEQUENCE</scope>
</reference>
<keyword evidence="3" id="KW-1185">Reference proteome</keyword>
<proteinExistence type="predicted"/>
<feature type="region of interest" description="Disordered" evidence="1">
    <location>
        <begin position="225"/>
        <end position="277"/>
    </location>
</feature>
<feature type="region of interest" description="Disordered" evidence="1">
    <location>
        <begin position="13"/>
        <end position="39"/>
    </location>
</feature>
<dbReference type="OrthoDB" id="7353376at2759"/>
<gene>
    <name evidence="2" type="ORF">CINC_LOCUS9985</name>
</gene>
<dbReference type="Proteomes" id="UP001154114">
    <property type="component" value="Chromosome 31"/>
</dbReference>
<protein>
    <submittedName>
        <fullName evidence="2">Uncharacterized protein</fullName>
    </submittedName>
</protein>
<dbReference type="Gene3D" id="3.30.60.30">
    <property type="match status" value="1"/>
</dbReference>
<evidence type="ECO:0000256" key="1">
    <source>
        <dbReference type="SAM" id="MobiDB-lite"/>
    </source>
</evidence>
<dbReference type="EMBL" id="LR824034">
    <property type="protein sequence ID" value="CAD0207006.1"/>
    <property type="molecule type" value="Genomic_DNA"/>
</dbReference>
<dbReference type="AlphaFoldDB" id="A0A9N8L6E5"/>
<organism evidence="2 3">
    <name type="scientific">Chrysodeixis includens</name>
    <name type="common">Soybean looper</name>
    <name type="synonym">Pseudoplusia includens</name>
    <dbReference type="NCBI Taxonomy" id="689277"/>
    <lineage>
        <taxon>Eukaryota</taxon>
        <taxon>Metazoa</taxon>
        <taxon>Ecdysozoa</taxon>
        <taxon>Arthropoda</taxon>
        <taxon>Hexapoda</taxon>
        <taxon>Insecta</taxon>
        <taxon>Pterygota</taxon>
        <taxon>Neoptera</taxon>
        <taxon>Endopterygota</taxon>
        <taxon>Lepidoptera</taxon>
        <taxon>Glossata</taxon>
        <taxon>Ditrysia</taxon>
        <taxon>Noctuoidea</taxon>
        <taxon>Noctuidae</taxon>
        <taxon>Plusiinae</taxon>
        <taxon>Chrysodeixis</taxon>
    </lineage>
</organism>
<sequence>MIVLITQTFASARWDGNPTRPERDHAQDPHDKTLDKPEMPPTWTNRFRIPFDPAWMDYCDPYHCNDYSKMTCGLNRAKMKFKWFQSSCHLVLNNQCANYRGFLKFDLIDVRFCRAYVMFLRGGCMTECEDDVEPVCAQSAFDGHVVLFKNACALEAYNCRNSTLQAIQSQTTSSTTTEVTIPVDMRINLLKQQIMDQIKDKANLPRTNVFDEDYSDQYQYVDLDNQPITPIQESDRRKRKNRYKQPEILSTPAEKFEPSPETAEDETPKLRMKHKSHKISKLSKPQDIFYRRLYLDDQERNKPQKWTHCLDLVTPYLNGIKENMTAKIVGPTDDVVLRLAHLLSVNVTDQGKDEIRSVLYQISNLQIRLFQWDINALKTILNIIITGGSTMTSKTVRYTKSKKPKKCEESHDSDCSA</sequence>
<evidence type="ECO:0000313" key="3">
    <source>
        <dbReference type="Proteomes" id="UP001154114"/>
    </source>
</evidence>
<feature type="compositionally biased region" description="Basic and acidic residues" evidence="1">
    <location>
        <begin position="20"/>
        <end position="38"/>
    </location>
</feature>
<accession>A0A9N8L6E5</accession>